<protein>
    <submittedName>
        <fullName evidence="1">Uncharacterized protein</fullName>
    </submittedName>
</protein>
<evidence type="ECO:0000313" key="2">
    <source>
        <dbReference type="Proteomes" id="UP001302257"/>
    </source>
</evidence>
<dbReference type="Proteomes" id="UP001302257">
    <property type="component" value="Chromosome"/>
</dbReference>
<keyword evidence="2" id="KW-1185">Reference proteome</keyword>
<dbReference type="RefSeq" id="WP_313868744.1">
    <property type="nucleotide sequence ID" value="NZ_CP132507.1"/>
</dbReference>
<proteinExistence type="predicted"/>
<name>A0ABZ0B2E4_9BURK</name>
<gene>
    <name evidence="1" type="ORF">RAN89_06220</name>
</gene>
<organism evidence="1 2">
    <name type="scientific">Rhodoferax mekongensis</name>
    <dbReference type="NCBI Taxonomy" id="3068341"/>
    <lineage>
        <taxon>Bacteria</taxon>
        <taxon>Pseudomonadati</taxon>
        <taxon>Pseudomonadota</taxon>
        <taxon>Betaproteobacteria</taxon>
        <taxon>Burkholderiales</taxon>
        <taxon>Comamonadaceae</taxon>
        <taxon>Rhodoferax</taxon>
    </lineage>
</organism>
<sequence>MGWSFEICPRSRKDFIESLTGDKHFSEDYKALEHRVVGNHVWQLVRQVSANRTFICLDLIAKERNGGWGYKGLSEDMGPYHYDCPLALLDKASEPVNETAKEWRIKVRAFHAKKAAKLKPKVGLIVKSGSASYELLEPCAPRRGWRVKDVETGLTYRMPAAQLSRALS</sequence>
<dbReference type="EMBL" id="CP132507">
    <property type="protein sequence ID" value="WNO06022.1"/>
    <property type="molecule type" value="Genomic_DNA"/>
</dbReference>
<evidence type="ECO:0000313" key="1">
    <source>
        <dbReference type="EMBL" id="WNO06022.1"/>
    </source>
</evidence>
<reference evidence="1 2" key="1">
    <citation type="submission" date="2023-08" db="EMBL/GenBank/DDBJ databases">
        <title>Rhodoferax potami sp. nov. and Rhodoferax mekongensis sp. nov., isolated from the Mekong River in Thailand.</title>
        <authorList>
            <person name="Kitikhun S."/>
            <person name="Charoenyingcharoen P."/>
            <person name="Siriarchawattana P."/>
            <person name="Likhitrattanapisal S."/>
            <person name="Nilsakha T."/>
            <person name="Chanpet A."/>
            <person name="Rattanawaree P."/>
            <person name="Ingsriswang S."/>
        </authorList>
    </citation>
    <scope>NUCLEOTIDE SEQUENCE [LARGE SCALE GENOMIC DNA]</scope>
    <source>
        <strain evidence="1 2">TBRC 17307</strain>
    </source>
</reference>
<accession>A0ABZ0B2E4</accession>